<evidence type="ECO:0000313" key="2">
    <source>
        <dbReference type="Proteomes" id="UP000694906"/>
    </source>
</evidence>
<dbReference type="RefSeq" id="XP_012927874.1">
    <property type="nucleotide sequence ID" value="XM_013072420.2"/>
</dbReference>
<name>A0AAX6QVV3_HETGA</name>
<evidence type="ECO:0000313" key="3">
    <source>
        <dbReference type="RefSeq" id="XP_012927874.1"/>
    </source>
</evidence>
<evidence type="ECO:0000256" key="1">
    <source>
        <dbReference type="SAM" id="MobiDB-lite"/>
    </source>
</evidence>
<sequence>MEILLLVQENPASIHLLGSLVPPEADPSSVWRPGRATEHAACPLASQTRAAALGGWSCARLPTLPGTLAASLLPGRLWGKAARPVPACVSPRRSPRSRASARSRAPARGCGSGAGRITLPALCRYPLETGLRREAREAPAVVNVGSAHSRRGLSHGGWRWGSEKNAASRATAQSVEKQQATFPFLHRNACQAKEARAAPLPVPSPRRLRRLWRMKSLAKVVFLFRWP</sequence>
<dbReference type="KEGG" id="hgl:106009450"/>
<protein>
    <submittedName>
        <fullName evidence="3">Uncharacterized protein LOC106009450</fullName>
    </submittedName>
</protein>
<reference evidence="3" key="1">
    <citation type="submission" date="2025-08" db="UniProtKB">
        <authorList>
            <consortium name="RefSeq"/>
        </authorList>
    </citation>
    <scope>IDENTIFICATION</scope>
</reference>
<proteinExistence type="predicted"/>
<accession>A0AAX6QVV3</accession>
<feature type="region of interest" description="Disordered" evidence="1">
    <location>
        <begin position="86"/>
        <end position="111"/>
    </location>
</feature>
<dbReference type="AlphaFoldDB" id="A0AAX6QVV3"/>
<gene>
    <name evidence="3" type="primary">LOC106009450</name>
</gene>
<keyword evidence="2" id="KW-1185">Reference proteome</keyword>
<dbReference type="Proteomes" id="UP000694906">
    <property type="component" value="Unplaced"/>
</dbReference>
<organism evidence="2 3">
    <name type="scientific">Heterocephalus glaber</name>
    <name type="common">Naked mole rat</name>
    <dbReference type="NCBI Taxonomy" id="10181"/>
    <lineage>
        <taxon>Eukaryota</taxon>
        <taxon>Metazoa</taxon>
        <taxon>Chordata</taxon>
        <taxon>Craniata</taxon>
        <taxon>Vertebrata</taxon>
        <taxon>Euteleostomi</taxon>
        <taxon>Mammalia</taxon>
        <taxon>Eutheria</taxon>
        <taxon>Euarchontoglires</taxon>
        <taxon>Glires</taxon>
        <taxon>Rodentia</taxon>
        <taxon>Hystricomorpha</taxon>
        <taxon>Bathyergidae</taxon>
        <taxon>Heterocephalus</taxon>
    </lineage>
</organism>
<dbReference type="GeneID" id="106009450"/>